<proteinExistence type="predicted"/>
<keyword evidence="2" id="KW-1185">Reference proteome</keyword>
<dbReference type="AlphaFoldDB" id="A0AAE0ZUR1"/>
<dbReference type="EMBL" id="JAWDGP010003252">
    <property type="protein sequence ID" value="KAK3776033.1"/>
    <property type="molecule type" value="Genomic_DNA"/>
</dbReference>
<evidence type="ECO:0000313" key="2">
    <source>
        <dbReference type="Proteomes" id="UP001283361"/>
    </source>
</evidence>
<protein>
    <submittedName>
        <fullName evidence="1">Uncharacterized protein</fullName>
    </submittedName>
</protein>
<name>A0AAE0ZUR1_9GAST</name>
<comment type="caution">
    <text evidence="1">The sequence shown here is derived from an EMBL/GenBank/DDBJ whole genome shotgun (WGS) entry which is preliminary data.</text>
</comment>
<sequence length="153" mass="16695">MNLIALTEEGHDIVLHLKMGGVMIGRASVILCSQHPSFISRDKFPPRGNLACLIQFVPGQVLSPRAGCECLASCTSRASRTDLSRTKSGTRGKTVRPAVYPMGQVSLRTWYSSLGQRSVLTPTDLGMADTSTSQFTLGLTHIERDVFKQHTSF</sequence>
<accession>A0AAE0ZUR1</accession>
<dbReference type="Proteomes" id="UP001283361">
    <property type="component" value="Unassembled WGS sequence"/>
</dbReference>
<organism evidence="1 2">
    <name type="scientific">Elysia crispata</name>
    <name type="common">lettuce slug</name>
    <dbReference type="NCBI Taxonomy" id="231223"/>
    <lineage>
        <taxon>Eukaryota</taxon>
        <taxon>Metazoa</taxon>
        <taxon>Spiralia</taxon>
        <taxon>Lophotrochozoa</taxon>
        <taxon>Mollusca</taxon>
        <taxon>Gastropoda</taxon>
        <taxon>Heterobranchia</taxon>
        <taxon>Euthyneura</taxon>
        <taxon>Panpulmonata</taxon>
        <taxon>Sacoglossa</taxon>
        <taxon>Placobranchoidea</taxon>
        <taxon>Plakobranchidae</taxon>
        <taxon>Elysia</taxon>
    </lineage>
</organism>
<reference evidence="1" key="1">
    <citation type="journal article" date="2023" name="G3 (Bethesda)">
        <title>A reference genome for the long-term kleptoplast-retaining sea slug Elysia crispata morphotype clarki.</title>
        <authorList>
            <person name="Eastman K.E."/>
            <person name="Pendleton A.L."/>
            <person name="Shaikh M.A."/>
            <person name="Suttiyut T."/>
            <person name="Ogas R."/>
            <person name="Tomko P."/>
            <person name="Gavelis G."/>
            <person name="Widhalm J.R."/>
            <person name="Wisecaver J.H."/>
        </authorList>
    </citation>
    <scope>NUCLEOTIDE SEQUENCE</scope>
    <source>
        <strain evidence="1">ECLA1</strain>
    </source>
</reference>
<evidence type="ECO:0000313" key="1">
    <source>
        <dbReference type="EMBL" id="KAK3776033.1"/>
    </source>
</evidence>
<gene>
    <name evidence="1" type="ORF">RRG08_044417</name>
</gene>